<keyword evidence="3" id="KW-0408">Iron</keyword>
<gene>
    <name evidence="6" type="ORF">GCM10022278_14440</name>
</gene>
<dbReference type="Pfam" id="PF04879">
    <property type="entry name" value="Molybdop_Fe4S4"/>
    <property type="match status" value="1"/>
</dbReference>
<feature type="domain" description="4Fe-4S Mo/W bis-MGD-type" evidence="5">
    <location>
        <begin position="440"/>
        <end position="496"/>
    </location>
</feature>
<evidence type="ECO:0000313" key="6">
    <source>
        <dbReference type="EMBL" id="GAA3957000.1"/>
    </source>
</evidence>
<dbReference type="Gene3D" id="3.40.228.10">
    <property type="entry name" value="Dimethylsulfoxide Reductase, domain 2"/>
    <property type="match status" value="1"/>
</dbReference>
<sequence>MRYGVAPDHPKIKSIANNFDSIARSARVRFFGNVEVGRDISRSDLLDHYDSVLYATGGSVSRKLALPGSDLSNIFGASEFVGWYNGHPDDRQLQVDLSGTTAVVVGVGNVALDVARILTMPIEELERTDIADNALEALRSSQIREVCLVARRGPVQAAFTPKELRQLLGLSNVRIEVDPADLELDAASEAELAKPLNTETRENLSLLREVQTKPQIGDRSIRFIFSHSPTAFAGSANVSTMTAVVNKLATNDSGAISAQATDEWREIPASLVINATGYQGLPVDGLGFDEQRSVIANAEGRVISSEGQPVAREYVAGWIKRGASGVVGSNRQCAVESVKHLVADLGPAPLRADDDILAQLNSRKVKFVSYDDWLLLDQHEIEQGGREGRPRRKETEVSAMLEIIRSRKADASPTTGSPMVSSNEARQGAVVNTSAARTDVKTHFRTCSLCEAMCGIKIEYEGEKILSIAGDPEDPHSQGHICPKGYALQDLHTDPDRLKTPMKRIGHQWIPIPWDEALDEVAERLVGIQAEHGNDAVAAYWGNPTAHNLGIMLTLEKFRATLRSRNLFSASSLDQIPHQLVSYFMYGHSQLFTIPDIDRTDYMLMLGANPAASNGSLMSAGDVLGRLQGITERGGKIVLIDPRRTETAMYTSEHQFIQPGSDALFLLGLIQVILAKGLSKPGRLIDLVKGWDELTVLMDRIPLDRIASETGIPADVIERIATEFAAAERAVCYGRMGVSTQAFGAMNHWLIQLLNILTGNVDREGGMMFTTPAFDLAKMSGRGGFDRYQSRVRGRAEFGREFPTAILAEEMLTPGSGQVRAFVSIAGNPVLSSPNGRQLEEALSGLDYMVAVDFYLNETTRHADIILPPTGPLEHEQYDIVFNLLAVRNVAKYSEALFPHKPGTRSDLDIFTGLIKRMQALKMKRKSLVKRLKHMATEQVTDLLTPQRVLDLALRTGPYGKGLSPLRQLNPFSKGLDLATLKKHPHGLDLGPLQQCLPQRLFTADKRIQLMPPRLVTDLDRLCERYSEKRPNAGLLLIGRRDLRTNNSWMHNSYRLVKGKDRCALFMHPEDARAQQLEDRDQVRVMSSRGELIAIVRTTEDIKPGVVSLPHGWGHHREGIRLRTAQAHPGVSINDITDERVLDELSGNAVLNGVPVQLERLAAV</sequence>
<dbReference type="Gene3D" id="3.40.50.740">
    <property type="match status" value="1"/>
</dbReference>
<name>A0ABP7NZ24_9GAMM</name>
<dbReference type="SUPFAM" id="SSF53706">
    <property type="entry name" value="Formate dehydrogenase/DMSO reductase, domains 1-3"/>
    <property type="match status" value="1"/>
</dbReference>
<dbReference type="Proteomes" id="UP001501337">
    <property type="component" value="Unassembled WGS sequence"/>
</dbReference>
<accession>A0ABP7NZ24</accession>
<dbReference type="SUPFAM" id="SSF51905">
    <property type="entry name" value="FAD/NAD(P)-binding domain"/>
    <property type="match status" value="1"/>
</dbReference>
<dbReference type="InterPro" id="IPR036188">
    <property type="entry name" value="FAD/NAD-bd_sf"/>
</dbReference>
<dbReference type="PANTHER" id="PTHR43742:SF2">
    <property type="entry name" value="ASSIMILATORY NITRATE REDUCTASE CATALYTIC SUBUNIT"/>
    <property type="match status" value="1"/>
</dbReference>
<dbReference type="InterPro" id="IPR050612">
    <property type="entry name" value="Prok_Mopterin_Oxidored"/>
</dbReference>
<dbReference type="Pfam" id="PF01568">
    <property type="entry name" value="Molydop_binding"/>
    <property type="match status" value="1"/>
</dbReference>
<evidence type="ECO:0000313" key="7">
    <source>
        <dbReference type="Proteomes" id="UP001501337"/>
    </source>
</evidence>
<evidence type="ECO:0000256" key="3">
    <source>
        <dbReference type="ARBA" id="ARBA00023004"/>
    </source>
</evidence>
<dbReference type="SMART" id="SM00926">
    <property type="entry name" value="Molybdop_Fe4S4"/>
    <property type="match status" value="1"/>
</dbReference>
<evidence type="ECO:0000256" key="2">
    <source>
        <dbReference type="ARBA" id="ARBA00022723"/>
    </source>
</evidence>
<keyword evidence="2" id="KW-0479">Metal-binding</keyword>
<evidence type="ECO:0000259" key="5">
    <source>
        <dbReference type="PROSITE" id="PS51669"/>
    </source>
</evidence>
<dbReference type="InterPro" id="IPR009010">
    <property type="entry name" value="Asp_de-COase-like_dom_sf"/>
</dbReference>
<dbReference type="Gene3D" id="2.40.40.20">
    <property type="match status" value="1"/>
</dbReference>
<dbReference type="EMBL" id="BAABBO010000007">
    <property type="protein sequence ID" value="GAA3957000.1"/>
    <property type="molecule type" value="Genomic_DNA"/>
</dbReference>
<dbReference type="SUPFAM" id="SSF50692">
    <property type="entry name" value="ADC-like"/>
    <property type="match status" value="1"/>
</dbReference>
<dbReference type="Pfam" id="PF00384">
    <property type="entry name" value="Molybdopterin"/>
    <property type="match status" value="1"/>
</dbReference>
<dbReference type="PRINTS" id="PR00419">
    <property type="entry name" value="ADXRDTASE"/>
</dbReference>
<dbReference type="PANTHER" id="PTHR43742">
    <property type="entry name" value="TRIMETHYLAMINE-N-OXIDE REDUCTASE"/>
    <property type="match status" value="1"/>
</dbReference>
<dbReference type="CDD" id="cd02782">
    <property type="entry name" value="MopB_CT_1"/>
    <property type="match status" value="1"/>
</dbReference>
<dbReference type="SUPFAM" id="SSF51971">
    <property type="entry name" value="Nucleotide-binding domain"/>
    <property type="match status" value="1"/>
</dbReference>
<evidence type="ECO:0000256" key="4">
    <source>
        <dbReference type="ARBA" id="ARBA00023014"/>
    </source>
</evidence>
<organism evidence="6 7">
    <name type="scientific">Allohahella marinimesophila</name>
    <dbReference type="NCBI Taxonomy" id="1054972"/>
    <lineage>
        <taxon>Bacteria</taxon>
        <taxon>Pseudomonadati</taxon>
        <taxon>Pseudomonadota</taxon>
        <taxon>Gammaproteobacteria</taxon>
        <taxon>Oceanospirillales</taxon>
        <taxon>Hahellaceae</taxon>
        <taxon>Allohahella</taxon>
    </lineage>
</organism>
<evidence type="ECO:0000256" key="1">
    <source>
        <dbReference type="ARBA" id="ARBA00010312"/>
    </source>
</evidence>
<dbReference type="InterPro" id="IPR006657">
    <property type="entry name" value="MoPterin_dinucl-bd_dom"/>
</dbReference>
<comment type="similarity">
    <text evidence="1">Belongs to the prokaryotic molybdopterin-containing oxidoreductase family.</text>
</comment>
<keyword evidence="7" id="KW-1185">Reference proteome</keyword>
<dbReference type="PROSITE" id="PS51669">
    <property type="entry name" value="4FE4S_MOW_BIS_MGD"/>
    <property type="match status" value="1"/>
</dbReference>
<dbReference type="Gene3D" id="2.20.25.90">
    <property type="entry name" value="ADC-like domains"/>
    <property type="match status" value="1"/>
</dbReference>
<dbReference type="InterPro" id="IPR006656">
    <property type="entry name" value="Mopterin_OxRdtase"/>
</dbReference>
<comment type="caution">
    <text evidence="6">The sequence shown here is derived from an EMBL/GenBank/DDBJ whole genome shotgun (WGS) entry which is preliminary data.</text>
</comment>
<dbReference type="Gene3D" id="3.40.50.720">
    <property type="entry name" value="NAD(P)-binding Rossmann-like Domain"/>
    <property type="match status" value="1"/>
</dbReference>
<dbReference type="InterPro" id="IPR006963">
    <property type="entry name" value="Mopterin_OxRdtase_4Fe-4S_dom"/>
</dbReference>
<proteinExistence type="inferred from homology"/>
<keyword evidence="4" id="KW-0411">Iron-sulfur</keyword>
<reference evidence="7" key="1">
    <citation type="journal article" date="2019" name="Int. J. Syst. Evol. Microbiol.">
        <title>The Global Catalogue of Microorganisms (GCM) 10K type strain sequencing project: providing services to taxonomists for standard genome sequencing and annotation.</title>
        <authorList>
            <consortium name="The Broad Institute Genomics Platform"/>
            <consortium name="The Broad Institute Genome Sequencing Center for Infectious Disease"/>
            <person name="Wu L."/>
            <person name="Ma J."/>
        </authorList>
    </citation>
    <scope>NUCLEOTIDE SEQUENCE [LARGE SCALE GENOMIC DNA]</scope>
    <source>
        <strain evidence="7">JCM 17555</strain>
    </source>
</reference>
<dbReference type="Gene3D" id="3.50.50.60">
    <property type="entry name" value="FAD/NAD(P)-binding domain"/>
    <property type="match status" value="1"/>
</dbReference>
<protein>
    <recommendedName>
        <fullName evidence="5">4Fe-4S Mo/W bis-MGD-type domain-containing protein</fullName>
    </recommendedName>
</protein>